<dbReference type="Proteomes" id="UP000674179">
    <property type="component" value="Chromosome 15"/>
</dbReference>
<dbReference type="InterPro" id="IPR014729">
    <property type="entry name" value="Rossmann-like_a/b/a_fold"/>
</dbReference>
<dbReference type="EMBL" id="JAFHKP010000015">
    <property type="protein sequence ID" value="KAG5482777.1"/>
    <property type="molecule type" value="Genomic_DNA"/>
</dbReference>
<evidence type="ECO:0000256" key="3">
    <source>
        <dbReference type="ARBA" id="ARBA00022598"/>
    </source>
</evidence>
<dbReference type="InterPro" id="IPR011035">
    <property type="entry name" value="Ribosomal_bL25/Gln-tRNA_synth"/>
</dbReference>
<dbReference type="Pfam" id="PF20974">
    <property type="entry name" value="tRNA-synt_1c_C2"/>
    <property type="match status" value="1"/>
</dbReference>
<dbReference type="FunFam" id="3.40.50.620:FF:000037">
    <property type="entry name" value="Glutamine--tRNA ligase cytoplasmic"/>
    <property type="match status" value="1"/>
</dbReference>
<evidence type="ECO:0000256" key="9">
    <source>
        <dbReference type="RuleBase" id="RU363037"/>
    </source>
</evidence>
<reference evidence="13 14" key="1">
    <citation type="submission" date="2021-02" db="EMBL/GenBank/DDBJ databases">
        <title>Leishmania (Mundinia) enrietti genome sequencing and assembly.</title>
        <authorList>
            <person name="Almutairi H."/>
            <person name="Gatherer D."/>
        </authorList>
    </citation>
    <scope>NUCLEOTIDE SEQUENCE [LARGE SCALE GENOMIC DNA]</scope>
    <source>
        <strain evidence="13">CUR178</strain>
    </source>
</reference>
<dbReference type="InterPro" id="IPR020059">
    <property type="entry name" value="Glu/Gln-tRNA-synth_Ib_codon-bd"/>
</dbReference>
<dbReference type="NCBIfam" id="TIGR00440">
    <property type="entry name" value="glnS"/>
    <property type="match status" value="1"/>
</dbReference>
<dbReference type="InterPro" id="IPR000924">
    <property type="entry name" value="Glu/Gln-tRNA-synth"/>
</dbReference>
<dbReference type="InterPro" id="IPR001412">
    <property type="entry name" value="aa-tRNA-synth_I_CS"/>
</dbReference>
<dbReference type="GO" id="GO:0005524">
    <property type="term" value="F:ATP binding"/>
    <property type="evidence" value="ECO:0007669"/>
    <property type="project" value="UniProtKB-KW"/>
</dbReference>
<dbReference type="GO" id="GO:0005829">
    <property type="term" value="C:cytosol"/>
    <property type="evidence" value="ECO:0007669"/>
    <property type="project" value="TreeGrafter"/>
</dbReference>
<dbReference type="RefSeq" id="XP_067694467.1">
    <property type="nucleotide sequence ID" value="XM_067838473.1"/>
</dbReference>
<evidence type="ECO:0000256" key="7">
    <source>
        <dbReference type="ARBA" id="ARBA00023146"/>
    </source>
</evidence>
<dbReference type="InterPro" id="IPR020058">
    <property type="entry name" value="Glu/Gln-tRNA-synth_Ib_cat-dom"/>
</dbReference>
<gene>
    <name evidence="13" type="ORF">CUR178_06818</name>
</gene>
<dbReference type="FunFam" id="3.90.800.10:FF:000001">
    <property type="entry name" value="Glutamine--tRNA ligase"/>
    <property type="match status" value="1"/>
</dbReference>
<keyword evidence="3 9" id="KW-0436">Ligase</keyword>
<evidence type="ECO:0000256" key="4">
    <source>
        <dbReference type="ARBA" id="ARBA00022741"/>
    </source>
</evidence>
<dbReference type="Gene3D" id="2.40.240.10">
    <property type="entry name" value="Ribosomal Protein L25, Chain P"/>
    <property type="match status" value="2"/>
</dbReference>
<evidence type="ECO:0000259" key="10">
    <source>
        <dbReference type="Pfam" id="PF00749"/>
    </source>
</evidence>
<dbReference type="KEGG" id="lenr:94173983"/>
<accession>A0A836HAW5</accession>
<proteinExistence type="inferred from homology"/>
<dbReference type="GO" id="GO:0004819">
    <property type="term" value="F:glutamine-tRNA ligase activity"/>
    <property type="evidence" value="ECO:0007669"/>
    <property type="project" value="UniProtKB-EC"/>
</dbReference>
<protein>
    <recommendedName>
        <fullName evidence="2">glutamine--tRNA ligase</fullName>
        <ecNumber evidence="2">6.1.1.18</ecNumber>
    </recommendedName>
</protein>
<keyword evidence="5 9" id="KW-0067">ATP-binding</keyword>
<dbReference type="EC" id="6.1.1.18" evidence="2"/>
<dbReference type="InterPro" id="IPR020056">
    <property type="entry name" value="Rbsml_bL25/Gln-tRNA_synth_N"/>
</dbReference>
<feature type="domain" description="tRNA synthetases class I (E and Q) anti-codon binding" evidence="12">
    <location>
        <begin position="526"/>
        <end position="597"/>
    </location>
</feature>
<dbReference type="SUPFAM" id="SSF52374">
    <property type="entry name" value="Nucleotidylyl transferase"/>
    <property type="match status" value="1"/>
</dbReference>
<dbReference type="PANTHER" id="PTHR43097">
    <property type="entry name" value="GLUTAMINE-TRNA LIGASE"/>
    <property type="match status" value="1"/>
</dbReference>
<dbReference type="SUPFAM" id="SSF50715">
    <property type="entry name" value="Ribosomal protein L25-like"/>
    <property type="match status" value="1"/>
</dbReference>
<feature type="domain" description="Glutamyl/glutaminyl-tRNA synthetase class Ib anti-codon binding" evidence="11">
    <location>
        <begin position="415"/>
        <end position="514"/>
    </location>
</feature>
<keyword evidence="14" id="KW-1185">Reference proteome</keyword>
<evidence type="ECO:0000313" key="14">
    <source>
        <dbReference type="Proteomes" id="UP000674179"/>
    </source>
</evidence>
<comment type="catalytic activity">
    <reaction evidence="8">
        <text>tRNA(Gln) + L-glutamine + ATP = L-glutaminyl-tRNA(Gln) + AMP + diphosphate</text>
        <dbReference type="Rhea" id="RHEA:20121"/>
        <dbReference type="Rhea" id="RHEA-COMP:9662"/>
        <dbReference type="Rhea" id="RHEA-COMP:9681"/>
        <dbReference type="ChEBI" id="CHEBI:30616"/>
        <dbReference type="ChEBI" id="CHEBI:33019"/>
        <dbReference type="ChEBI" id="CHEBI:58359"/>
        <dbReference type="ChEBI" id="CHEBI:78442"/>
        <dbReference type="ChEBI" id="CHEBI:78521"/>
        <dbReference type="ChEBI" id="CHEBI:456215"/>
        <dbReference type="EC" id="6.1.1.18"/>
    </reaction>
</comment>
<keyword evidence="6 9" id="KW-0648">Protein biosynthesis</keyword>
<dbReference type="InterPro" id="IPR050132">
    <property type="entry name" value="Gln/Glu-tRNA_Ligase"/>
</dbReference>
<name>A0A836HAW5_LEIEN</name>
<dbReference type="PROSITE" id="PS00178">
    <property type="entry name" value="AA_TRNA_LIGASE_I"/>
    <property type="match status" value="1"/>
</dbReference>
<dbReference type="Pfam" id="PF03950">
    <property type="entry name" value="tRNA-synt_1c_C"/>
    <property type="match status" value="1"/>
</dbReference>
<dbReference type="FunFam" id="2.40.240.10:FF:000038">
    <property type="entry name" value="Putative glutaminyl-tRNA synthetase"/>
    <property type="match status" value="1"/>
</dbReference>
<keyword evidence="4 9" id="KW-0547">Nucleotide-binding</keyword>
<evidence type="ECO:0000256" key="5">
    <source>
        <dbReference type="ARBA" id="ARBA00022840"/>
    </source>
</evidence>
<dbReference type="Pfam" id="PF00749">
    <property type="entry name" value="tRNA-synt_1c"/>
    <property type="match status" value="1"/>
</dbReference>
<evidence type="ECO:0000259" key="11">
    <source>
        <dbReference type="Pfam" id="PF03950"/>
    </source>
</evidence>
<sequence length="630" mass="72387">MCCILSGGAVRSSSRAEPSHPLYRTYWCWNTHTHIDRINGPSKRGQLARTTLRRFLPRLAKMASPAAAEAREMETKRDLSILQSGRPVPGCQNTPELLAAHEKVTGGKPFFRFPPEPNGFLHIGHAKSMNLNFGSARAHGGKCYLRYDDTNPEAEEQIYIDAIMEMVEWMGWKPDWVTFSSDYFDQLYAFAVQLIKGGKAYVDHSTPDELKQQRDLREDSPWRNRSVEENLFLFDHMRQGRYAEGEATLRVKGDMKSDNPNMRDFIAYRVKYVEHPHVKDKWCIYPSYDFTHCLIDSLEDIDYSLCTLEFETRRESYFWLLSELNLWRPRVWEFSRLNVTGSLLSKRKINVLVRKGIVRGFDDPRLLTLAGMRRRGYTPAAINRFCELIGITRSMNVIQISMLENTLREDLDERCERRLMVIDPIKVVVDNWTGERTIECPNHPSRPALGNRAVTFTDTFYIDRSDFHTEDNNKKFYGLAPGPRVVGLKYSGNVVCKGFEVDAKGQPTLIHVDIDFSRTQKPKTNISWVSATTCTPVEVRLYNALLKDDRAAIDSEFLKFIDEKSEAVSHGYAEKGVENFKQFQSIQAERFGYFVVDPDTTADHLVMNRVLGLREDKGKATMPEPAAAKK</sequence>
<dbReference type="AlphaFoldDB" id="A0A836HAW5"/>
<evidence type="ECO:0000256" key="6">
    <source>
        <dbReference type="ARBA" id="ARBA00022917"/>
    </source>
</evidence>
<dbReference type="PANTHER" id="PTHR43097:SF4">
    <property type="entry name" value="GLUTAMINE--TRNA LIGASE"/>
    <property type="match status" value="1"/>
</dbReference>
<dbReference type="Gene3D" id="3.40.50.620">
    <property type="entry name" value="HUPs"/>
    <property type="match status" value="1"/>
</dbReference>
<evidence type="ECO:0000259" key="12">
    <source>
        <dbReference type="Pfam" id="PF20974"/>
    </source>
</evidence>
<comment type="similarity">
    <text evidence="1 9">Belongs to the class-I aminoacyl-tRNA synthetase family.</text>
</comment>
<evidence type="ECO:0000313" key="13">
    <source>
        <dbReference type="EMBL" id="KAG5482777.1"/>
    </source>
</evidence>
<comment type="caution">
    <text evidence="13">The sequence shown here is derived from an EMBL/GenBank/DDBJ whole genome shotgun (WGS) entry which is preliminary data.</text>
</comment>
<feature type="domain" description="Glutamyl/glutaminyl-tRNA synthetase class Ib catalytic" evidence="10">
    <location>
        <begin position="112"/>
        <end position="412"/>
    </location>
</feature>
<dbReference type="InterPro" id="IPR049437">
    <property type="entry name" value="tRNA-synt_1c_C2"/>
</dbReference>
<keyword evidence="7 9" id="KW-0030">Aminoacyl-tRNA synthetase</keyword>
<dbReference type="GeneID" id="94173983"/>
<dbReference type="GO" id="GO:0006425">
    <property type="term" value="P:glutaminyl-tRNA aminoacylation"/>
    <property type="evidence" value="ECO:0007669"/>
    <property type="project" value="InterPro"/>
</dbReference>
<dbReference type="InterPro" id="IPR004514">
    <property type="entry name" value="Gln-tRNA-synth"/>
</dbReference>
<evidence type="ECO:0000256" key="1">
    <source>
        <dbReference type="ARBA" id="ARBA00005594"/>
    </source>
</evidence>
<dbReference type="PRINTS" id="PR00987">
    <property type="entry name" value="TRNASYNTHGLU"/>
</dbReference>
<evidence type="ECO:0000256" key="2">
    <source>
        <dbReference type="ARBA" id="ARBA00012836"/>
    </source>
</evidence>
<organism evidence="13 14">
    <name type="scientific">Leishmania enriettii</name>
    <dbReference type="NCBI Taxonomy" id="5663"/>
    <lineage>
        <taxon>Eukaryota</taxon>
        <taxon>Discoba</taxon>
        <taxon>Euglenozoa</taxon>
        <taxon>Kinetoplastea</taxon>
        <taxon>Metakinetoplastina</taxon>
        <taxon>Trypanosomatida</taxon>
        <taxon>Trypanosomatidae</taxon>
        <taxon>Leishmaniinae</taxon>
        <taxon>Leishmania</taxon>
    </lineage>
</organism>
<dbReference type="FunFam" id="1.10.1160.10:FF:000001">
    <property type="entry name" value="Glutamine--tRNA ligase"/>
    <property type="match status" value="1"/>
</dbReference>
<evidence type="ECO:0000256" key="8">
    <source>
        <dbReference type="ARBA" id="ARBA00048270"/>
    </source>
</evidence>
<dbReference type="OrthoDB" id="10250478at2759"/>